<accession>A0A8J6J7V2</accession>
<comment type="caution">
    <text evidence="1">The sequence shown here is derived from an EMBL/GenBank/DDBJ whole genome shotgun (WGS) entry which is preliminary data.</text>
</comment>
<keyword evidence="2" id="KW-1185">Reference proteome</keyword>
<protein>
    <submittedName>
        <fullName evidence="1">Uncharacterized protein</fullName>
    </submittedName>
</protein>
<organism evidence="1 2">
    <name type="scientific">Flintibacter hominis</name>
    <dbReference type="NCBI Taxonomy" id="2763048"/>
    <lineage>
        <taxon>Bacteria</taxon>
        <taxon>Bacillati</taxon>
        <taxon>Bacillota</taxon>
        <taxon>Clostridia</taxon>
        <taxon>Eubacteriales</taxon>
        <taxon>Flintibacter</taxon>
    </lineage>
</organism>
<reference evidence="1" key="1">
    <citation type="submission" date="2020-08" db="EMBL/GenBank/DDBJ databases">
        <title>Genome public.</title>
        <authorList>
            <person name="Liu C."/>
            <person name="Sun Q."/>
        </authorList>
    </citation>
    <scope>NUCLEOTIDE SEQUENCE</scope>
    <source>
        <strain evidence="1">NSJ-23</strain>
    </source>
</reference>
<gene>
    <name evidence="1" type="ORF">H8S11_00415</name>
</gene>
<evidence type="ECO:0000313" key="1">
    <source>
        <dbReference type="EMBL" id="MBC5721293.1"/>
    </source>
</evidence>
<dbReference type="Proteomes" id="UP000628736">
    <property type="component" value="Unassembled WGS sequence"/>
</dbReference>
<name>A0A8J6J7V2_9FIRM</name>
<dbReference type="RefSeq" id="WP_147573162.1">
    <property type="nucleotide sequence ID" value="NZ_JACOPO010000001.1"/>
</dbReference>
<dbReference type="AlphaFoldDB" id="A0A8J6J7V2"/>
<proteinExistence type="predicted"/>
<sequence>MDLRNQTITVGELLDDPKSRAVFQRRFGKLMKHPMVGAARSLTLRQLAEMAAVYLPQKTIQDTLRELSQI</sequence>
<dbReference type="EMBL" id="JACOPO010000001">
    <property type="protein sequence ID" value="MBC5721293.1"/>
    <property type="molecule type" value="Genomic_DNA"/>
</dbReference>
<evidence type="ECO:0000313" key="2">
    <source>
        <dbReference type="Proteomes" id="UP000628736"/>
    </source>
</evidence>